<name>A0A0B2UUN9_TOXCA</name>
<proteinExistence type="predicted"/>
<protein>
    <submittedName>
        <fullName evidence="1">Uncharacterized protein</fullName>
    </submittedName>
</protein>
<evidence type="ECO:0000313" key="2">
    <source>
        <dbReference type="Proteomes" id="UP000031036"/>
    </source>
</evidence>
<reference evidence="1 2" key="1">
    <citation type="submission" date="2014-11" db="EMBL/GenBank/DDBJ databases">
        <title>Genetic blueprint of the zoonotic pathogen Toxocara canis.</title>
        <authorList>
            <person name="Zhu X.-Q."/>
            <person name="Korhonen P.K."/>
            <person name="Cai H."/>
            <person name="Young N.D."/>
            <person name="Nejsum P."/>
            <person name="von Samson-Himmelstjerna G."/>
            <person name="Boag P.R."/>
            <person name="Tan P."/>
            <person name="Li Q."/>
            <person name="Min J."/>
            <person name="Yang Y."/>
            <person name="Wang X."/>
            <person name="Fang X."/>
            <person name="Hall R.S."/>
            <person name="Hofmann A."/>
            <person name="Sternberg P.W."/>
            <person name="Jex A.R."/>
            <person name="Gasser R.B."/>
        </authorList>
    </citation>
    <scope>NUCLEOTIDE SEQUENCE [LARGE SCALE GENOMIC DNA]</scope>
    <source>
        <strain evidence="1">PN_DK_2014</strain>
    </source>
</reference>
<sequence>MPIPPIVGLPTPVIPLISQVRAICAIRPLMCVPPPPVCCRQMTYCAPMMGGLTGIGGIGGFGVVPGFGAFGGMECSGINFGCVRQFYNFQFGGFEVGACRSEEVGRKGEELKMSAPKGRLYIWRYMEQGDSLSLYELAALSIRVAFLKPESYLKKKALLKNILSKEWRTHEADAISNKLELKDYTVNDKPSLLCDS</sequence>
<dbReference type="Proteomes" id="UP000031036">
    <property type="component" value="Unassembled WGS sequence"/>
</dbReference>
<gene>
    <name evidence="1" type="ORF">Tcan_13728</name>
</gene>
<keyword evidence="2" id="KW-1185">Reference proteome</keyword>
<evidence type="ECO:0000313" key="1">
    <source>
        <dbReference type="EMBL" id="KHN72757.1"/>
    </source>
</evidence>
<comment type="caution">
    <text evidence="1">The sequence shown here is derived from an EMBL/GenBank/DDBJ whole genome shotgun (WGS) entry which is preliminary data.</text>
</comment>
<accession>A0A0B2UUN9</accession>
<dbReference type="EMBL" id="JPKZ01003221">
    <property type="protein sequence ID" value="KHN72757.1"/>
    <property type="molecule type" value="Genomic_DNA"/>
</dbReference>
<dbReference type="AlphaFoldDB" id="A0A0B2UUN9"/>
<organism evidence="1 2">
    <name type="scientific">Toxocara canis</name>
    <name type="common">Canine roundworm</name>
    <dbReference type="NCBI Taxonomy" id="6265"/>
    <lineage>
        <taxon>Eukaryota</taxon>
        <taxon>Metazoa</taxon>
        <taxon>Ecdysozoa</taxon>
        <taxon>Nematoda</taxon>
        <taxon>Chromadorea</taxon>
        <taxon>Rhabditida</taxon>
        <taxon>Spirurina</taxon>
        <taxon>Ascaridomorpha</taxon>
        <taxon>Ascaridoidea</taxon>
        <taxon>Toxocaridae</taxon>
        <taxon>Toxocara</taxon>
    </lineage>
</organism>